<sequence length="771" mass="84136">MTFLKAAAFAVWLCSVSSSMEHVNAFVPVRSYVLQQQYLAYQPKSTLLSSSLGENDPWEALSSSRQSVNIRPPQPEQQPIDTVAISSQDEKRQADFPSAPQPQPPQPQQVTASMSAPLFAASAAAVASSPTSRRVVFTSDGGMMYQELLSKAVAKPKRLVSYQSNAFQSDGGMMFEDRSGSVPHSQPPPERPVPFMEGAFTQDVGMMYEQSRMLTSEKPLPPRPQQPLLNAFQPDQGMMYEARTQAKSQTMYELPEAPTQERPRTSIFSNDGGMMFSVNVVPRKEKFYEAEQIPQVAKRPTVFSSDGGMMFAARTASGKQVPFETTPVLQAEKRPSVFKSDGGMMFAARKVTSPAPLQPRPVDPIMGAFTPENSSGMMYAVRQVAPEHPTPERPVAPIAGIFSKDSGMMYEAKTKAPEPPITKRLVPYRSGVFSADSGMMLEAKTKAPKAGPAKRLVPYRPGVFSSDQGMMFEAKQKKVETPAPKRLVPYRRQAFGNDGGMMYEEQHHEGARLMLLPKVVDAVQTSGQSFAAFGSDGGIHMETKMTAKPVVKNPNPSQALVAPQKNNDSMSFADVSPDKRLYLNPKVADVIETQGQSFAAFSSDGGIQLLTQMTQKPLMKNPAPVISGYQLLSAASDKMSFKLDYRSSSGKRRFFIPPKVAKASETIGQHFAAFSSDGGIQMVTKTQPTMVGPSVVNPMDASFLHYERRTATADFDSDGLQYIQHSSQPGKYLPGSIAAKVETTGQSFASFQSDGGIQKIATSNSTLFWAQ</sequence>
<feature type="signal peptide" evidence="2">
    <location>
        <begin position="1"/>
        <end position="25"/>
    </location>
</feature>
<organism evidence="3 4">
    <name type="scientific">Nitzschia inconspicua</name>
    <dbReference type="NCBI Taxonomy" id="303405"/>
    <lineage>
        <taxon>Eukaryota</taxon>
        <taxon>Sar</taxon>
        <taxon>Stramenopiles</taxon>
        <taxon>Ochrophyta</taxon>
        <taxon>Bacillariophyta</taxon>
        <taxon>Bacillariophyceae</taxon>
        <taxon>Bacillariophycidae</taxon>
        <taxon>Bacillariales</taxon>
        <taxon>Bacillariaceae</taxon>
        <taxon>Nitzschia</taxon>
    </lineage>
</organism>
<feature type="chain" id="PRO_5039930584" evidence="2">
    <location>
        <begin position="26"/>
        <end position="771"/>
    </location>
</feature>
<feature type="region of interest" description="Disordered" evidence="1">
    <location>
        <begin position="58"/>
        <end position="112"/>
    </location>
</feature>
<keyword evidence="2" id="KW-0732">Signal</keyword>
<proteinExistence type="predicted"/>
<evidence type="ECO:0000313" key="3">
    <source>
        <dbReference type="EMBL" id="KAG7345105.1"/>
    </source>
</evidence>
<feature type="compositionally biased region" description="Polar residues" evidence="1">
    <location>
        <begin position="77"/>
        <end position="87"/>
    </location>
</feature>
<reference evidence="3" key="1">
    <citation type="journal article" date="2021" name="Sci. Rep.">
        <title>Diploid genomic architecture of Nitzschia inconspicua, an elite biomass production diatom.</title>
        <authorList>
            <person name="Oliver A."/>
            <person name="Podell S."/>
            <person name="Pinowska A."/>
            <person name="Traller J.C."/>
            <person name="Smith S.R."/>
            <person name="McClure R."/>
            <person name="Beliaev A."/>
            <person name="Bohutskyi P."/>
            <person name="Hill E.A."/>
            <person name="Rabines A."/>
            <person name="Zheng H."/>
            <person name="Allen L.Z."/>
            <person name="Kuo A."/>
            <person name="Grigoriev I.V."/>
            <person name="Allen A.E."/>
            <person name="Hazlebeck D."/>
            <person name="Allen E.E."/>
        </authorList>
    </citation>
    <scope>NUCLEOTIDE SEQUENCE</scope>
    <source>
        <strain evidence="3">Hildebrandi</strain>
    </source>
</reference>
<dbReference type="Proteomes" id="UP000693970">
    <property type="component" value="Unassembled WGS sequence"/>
</dbReference>
<evidence type="ECO:0000256" key="2">
    <source>
        <dbReference type="SAM" id="SignalP"/>
    </source>
</evidence>
<accession>A0A9K3KL93</accession>
<dbReference type="EMBL" id="JAGRRH010000022">
    <property type="protein sequence ID" value="KAG7345105.1"/>
    <property type="molecule type" value="Genomic_DNA"/>
</dbReference>
<reference evidence="3" key="2">
    <citation type="submission" date="2021-04" db="EMBL/GenBank/DDBJ databases">
        <authorList>
            <person name="Podell S."/>
        </authorList>
    </citation>
    <scope>NUCLEOTIDE SEQUENCE</scope>
    <source>
        <strain evidence="3">Hildebrandi</strain>
    </source>
</reference>
<protein>
    <submittedName>
        <fullName evidence="3">Uncharacterized protein</fullName>
    </submittedName>
</protein>
<dbReference type="AlphaFoldDB" id="A0A9K3KL93"/>
<comment type="caution">
    <text evidence="3">The sequence shown here is derived from an EMBL/GenBank/DDBJ whole genome shotgun (WGS) entry which is preliminary data.</text>
</comment>
<gene>
    <name evidence="3" type="ORF">IV203_032636</name>
</gene>
<evidence type="ECO:0000256" key="1">
    <source>
        <dbReference type="SAM" id="MobiDB-lite"/>
    </source>
</evidence>
<evidence type="ECO:0000313" key="4">
    <source>
        <dbReference type="Proteomes" id="UP000693970"/>
    </source>
</evidence>
<name>A0A9K3KL93_9STRA</name>
<keyword evidence="4" id="KW-1185">Reference proteome</keyword>